<dbReference type="RefSeq" id="WP_307232675.1">
    <property type="nucleotide sequence ID" value="NZ_JAUSTT010000034.1"/>
</dbReference>
<dbReference type="InterPro" id="IPR003462">
    <property type="entry name" value="ODC_Mu_crystall"/>
</dbReference>
<dbReference type="Gene3D" id="3.30.1780.10">
    <property type="entry name" value="ornithine cyclodeaminase, domain 1"/>
    <property type="match status" value="1"/>
</dbReference>
<accession>A0ABT9WXV2</accession>
<dbReference type="Proteomes" id="UP001223586">
    <property type="component" value="Unassembled WGS sequence"/>
</dbReference>
<dbReference type="PANTHER" id="PTHR13812">
    <property type="entry name" value="KETIMINE REDUCTASE MU-CRYSTALLIN"/>
    <property type="match status" value="1"/>
</dbReference>
<evidence type="ECO:0000313" key="1">
    <source>
        <dbReference type="EMBL" id="MDQ0178118.1"/>
    </source>
</evidence>
<reference evidence="1 2" key="1">
    <citation type="submission" date="2023-07" db="EMBL/GenBank/DDBJ databases">
        <title>Genomic Encyclopedia of Type Strains, Phase IV (KMG-IV): sequencing the most valuable type-strain genomes for metagenomic binning, comparative biology and taxonomic classification.</title>
        <authorList>
            <person name="Goeker M."/>
        </authorList>
    </citation>
    <scope>NUCLEOTIDE SEQUENCE [LARGE SCALE GENOMIC DNA]</scope>
    <source>
        <strain evidence="1 2">DSM 23837</strain>
    </source>
</reference>
<dbReference type="InterPro" id="IPR023401">
    <property type="entry name" value="ODC_N"/>
</dbReference>
<proteinExistence type="predicted"/>
<dbReference type="GO" id="GO:0008473">
    <property type="term" value="F:ornithine cyclodeaminase activity"/>
    <property type="evidence" value="ECO:0007669"/>
    <property type="project" value="UniProtKB-EC"/>
</dbReference>
<keyword evidence="1" id="KW-0456">Lyase</keyword>
<organism evidence="1 2">
    <name type="scientific">Bacillus chungangensis</name>
    <dbReference type="NCBI Taxonomy" id="587633"/>
    <lineage>
        <taxon>Bacteria</taxon>
        <taxon>Bacillati</taxon>
        <taxon>Bacillota</taxon>
        <taxon>Bacilli</taxon>
        <taxon>Bacillales</taxon>
        <taxon>Bacillaceae</taxon>
        <taxon>Bacillus</taxon>
    </lineage>
</organism>
<dbReference type="Pfam" id="PF02423">
    <property type="entry name" value="OCD_Mu_crystall"/>
    <property type="match status" value="1"/>
</dbReference>
<dbReference type="PANTHER" id="PTHR13812:SF19">
    <property type="entry name" value="KETIMINE REDUCTASE MU-CRYSTALLIN"/>
    <property type="match status" value="1"/>
</dbReference>
<evidence type="ECO:0000313" key="2">
    <source>
        <dbReference type="Proteomes" id="UP001223586"/>
    </source>
</evidence>
<dbReference type="SUPFAM" id="SSF51735">
    <property type="entry name" value="NAD(P)-binding Rossmann-fold domains"/>
    <property type="match status" value="1"/>
</dbReference>
<dbReference type="PIRSF" id="PIRSF001439">
    <property type="entry name" value="CryM"/>
    <property type="match status" value="1"/>
</dbReference>
<dbReference type="InterPro" id="IPR036291">
    <property type="entry name" value="NAD(P)-bd_dom_sf"/>
</dbReference>
<sequence>MDTLILTKSEVQQLLDVKELHSELISGFRNYSIRNSSSGVRIRSTLKNDNSSAMILFPGLINDIPAFTIKNHAKFPSEKPAIKGIINLFDLNTGELLAIMESSYITAVRTGLAGAIGTHLLARKEAQKVALIGAGAQGKLQIQSLSYLRDFSDIFIFDTFELNAITMVNELKNEIKANWHVCQCLEEAVADADIIITATWSKKPFLFPHLIKKGTHITTLGPDEPYKAEVDAELLKQAIFVCDDKELAVSMGAAGGVGLDKSVINCEIGEIIENPKLGRTNEEQITIYGMVGLPFQDLAGAWQVFKKAKEINIGKIIKFLQ</sequence>
<dbReference type="Gene3D" id="3.40.50.720">
    <property type="entry name" value="NAD(P)-binding Rossmann-like Domain"/>
    <property type="match status" value="1"/>
</dbReference>
<name>A0ABT9WXV2_9BACI</name>
<comment type="caution">
    <text evidence="1">The sequence shown here is derived from an EMBL/GenBank/DDBJ whole genome shotgun (WGS) entry which is preliminary data.</text>
</comment>
<dbReference type="EMBL" id="JAUSTT010000034">
    <property type="protein sequence ID" value="MDQ0178118.1"/>
    <property type="molecule type" value="Genomic_DNA"/>
</dbReference>
<dbReference type="EC" id="4.3.1.12" evidence="1"/>
<gene>
    <name evidence="1" type="ORF">J2S08_004021</name>
</gene>
<protein>
    <submittedName>
        <fullName evidence="1">Ornithine cyclodeaminase</fullName>
        <ecNumber evidence="1">4.3.1.12</ecNumber>
    </submittedName>
</protein>
<keyword evidence="2" id="KW-1185">Reference proteome</keyword>